<dbReference type="EMBL" id="JASODW010000006">
    <property type="protein sequence ID" value="MDK6275379.1"/>
    <property type="molecule type" value="Genomic_DNA"/>
</dbReference>
<name>A0AAP4C6V8_9MICC</name>
<gene>
    <name evidence="2" type="ORF">QP116_06470</name>
</gene>
<proteinExistence type="predicted"/>
<dbReference type="AlphaFoldDB" id="A0AAP4C6V8"/>
<dbReference type="Proteomes" id="UP001240483">
    <property type="component" value="Unassembled WGS sequence"/>
</dbReference>
<protein>
    <submittedName>
        <fullName evidence="2">Uncharacterized protein</fullName>
    </submittedName>
</protein>
<comment type="caution">
    <text evidence="2">The sequence shown here is derived from an EMBL/GenBank/DDBJ whole genome shotgun (WGS) entry which is preliminary data.</text>
</comment>
<evidence type="ECO:0000313" key="2">
    <source>
        <dbReference type="EMBL" id="MDK6275379.1"/>
    </source>
</evidence>
<sequence>MSFETPDQPQSLLTVKVADGAVKDVIWQAGNTLHSWGGDYFGRDPLVSVDADRWRIEASVREISGDGAAELKAMEIQAEIDCTSDESHHRDDPYQSVANGQYAPSPERKAQLEPLDALFAKTQSEVIIDGQAATVTKTSCDPSFVAKTNVRADLEIGGESASLSWDFTDPAVPKAVELRLTGNQLGWQHEKTSYPHTGSRAKPTHCAARSIPMTCPKPAPSSLRLPSFSGHPTCTDAVSVGEDVHCEPTTQEVHAGVPA</sequence>
<reference evidence="2" key="1">
    <citation type="submission" date="2023-05" db="EMBL/GenBank/DDBJ databases">
        <title>Cataloging the Phylogenetic Diversity of Human Bladder Bacteria.</title>
        <authorList>
            <person name="Du J."/>
        </authorList>
    </citation>
    <scope>NUCLEOTIDE SEQUENCE</scope>
    <source>
        <strain evidence="2">UMB9978</strain>
    </source>
</reference>
<accession>A0AAP4C6V8</accession>
<organism evidence="2 3">
    <name type="scientific">Pseudoglutamicibacter cumminsii</name>
    <dbReference type="NCBI Taxonomy" id="156979"/>
    <lineage>
        <taxon>Bacteria</taxon>
        <taxon>Bacillati</taxon>
        <taxon>Actinomycetota</taxon>
        <taxon>Actinomycetes</taxon>
        <taxon>Micrococcales</taxon>
        <taxon>Micrococcaceae</taxon>
        <taxon>Pseudoglutamicibacter</taxon>
    </lineage>
</organism>
<dbReference type="RefSeq" id="WP_285333235.1">
    <property type="nucleotide sequence ID" value="NZ_JASODW010000006.1"/>
</dbReference>
<feature type="region of interest" description="Disordered" evidence="1">
    <location>
        <begin position="83"/>
        <end position="102"/>
    </location>
</feature>
<evidence type="ECO:0000313" key="3">
    <source>
        <dbReference type="Proteomes" id="UP001240483"/>
    </source>
</evidence>
<evidence type="ECO:0000256" key="1">
    <source>
        <dbReference type="SAM" id="MobiDB-lite"/>
    </source>
</evidence>